<evidence type="ECO:0008006" key="2">
    <source>
        <dbReference type="Google" id="ProtNLM"/>
    </source>
</evidence>
<protein>
    <recommendedName>
        <fullName evidence="2">Reverse transcriptase zinc-binding domain-containing protein</fullName>
    </recommendedName>
</protein>
<gene>
    <name evidence="1" type="ORF">FSB_LOCUS50746</name>
</gene>
<dbReference type="EMBL" id="OIVN01005534">
    <property type="protein sequence ID" value="SPD22864.1"/>
    <property type="molecule type" value="Genomic_DNA"/>
</dbReference>
<name>A0A2N9IFA8_FAGSY</name>
<dbReference type="AlphaFoldDB" id="A0A2N9IFA8"/>
<dbReference type="PANTHER" id="PTHR33116:SF86">
    <property type="entry name" value="REVERSE TRANSCRIPTASE DOMAIN-CONTAINING PROTEIN"/>
    <property type="match status" value="1"/>
</dbReference>
<accession>A0A2N9IFA8</accession>
<reference evidence="1" key="1">
    <citation type="submission" date="2018-02" db="EMBL/GenBank/DDBJ databases">
        <authorList>
            <person name="Cohen D.B."/>
            <person name="Kent A.D."/>
        </authorList>
    </citation>
    <scope>NUCLEOTIDE SEQUENCE</scope>
</reference>
<dbReference type="PANTHER" id="PTHR33116">
    <property type="entry name" value="REVERSE TRANSCRIPTASE ZINC-BINDING DOMAIN-CONTAINING PROTEIN-RELATED-RELATED"/>
    <property type="match status" value="1"/>
</dbReference>
<organism evidence="1">
    <name type="scientific">Fagus sylvatica</name>
    <name type="common">Beechnut</name>
    <dbReference type="NCBI Taxonomy" id="28930"/>
    <lineage>
        <taxon>Eukaryota</taxon>
        <taxon>Viridiplantae</taxon>
        <taxon>Streptophyta</taxon>
        <taxon>Embryophyta</taxon>
        <taxon>Tracheophyta</taxon>
        <taxon>Spermatophyta</taxon>
        <taxon>Magnoliopsida</taxon>
        <taxon>eudicotyledons</taxon>
        <taxon>Gunneridae</taxon>
        <taxon>Pentapetalae</taxon>
        <taxon>rosids</taxon>
        <taxon>fabids</taxon>
        <taxon>Fagales</taxon>
        <taxon>Fagaceae</taxon>
        <taxon>Fagus</taxon>
    </lineage>
</organism>
<evidence type="ECO:0000313" key="1">
    <source>
        <dbReference type="EMBL" id="SPD22864.1"/>
    </source>
</evidence>
<proteinExistence type="predicted"/>
<sequence>MDLSLHVYFGQLPRDSPSSYCNTPQTTRDSICSIFGTTPTNQFDKYLGLPPVVGRAKRQAFHEIKDRVGRHLQGWKEKLLLQAGREILIKVVIQAIPTYAMSCFKFPVGFCVELSGMATRFSWGQRREERKIHWLNKNKLMKPKNEGGIGFQDLQLFNKALLARVPGNASCIWRCICESKELLNCGLRWRVGSGDRIKIWKDRWLPSSSTYKVISPMTGVDAKATVDKLICGESMTWNIPLLHSMFLPRDVECIKSIPLSKRKPSDTATEASSSSSGNNAHKFWSSIWATLVPPKARNELVWNAHVTLVSKLCQQAAGLALDFLESGSMFQESFSPSRGIHELKWKLPRVMNYKLNFFCKFGNDNHQVGLGVLLRDSAGLVAVALCTQFGSEGGGLQVHAHAMLLAL</sequence>